<name>A0A1B0DQ07_PHLPP</name>
<dbReference type="VEuPathDB" id="VectorBase:PPAI010597"/>
<dbReference type="AlphaFoldDB" id="A0A1B0DQ07"/>
<evidence type="ECO:0000313" key="2">
    <source>
        <dbReference type="Proteomes" id="UP000092462"/>
    </source>
</evidence>
<dbReference type="VEuPathDB" id="VectorBase:PPAPM1_003938"/>
<dbReference type="Proteomes" id="UP000092462">
    <property type="component" value="Unassembled WGS sequence"/>
</dbReference>
<accession>A0A1B0DQ07</accession>
<dbReference type="EMBL" id="AJVK01018711">
    <property type="status" value="NOT_ANNOTATED_CDS"/>
    <property type="molecule type" value="Genomic_DNA"/>
</dbReference>
<protein>
    <submittedName>
        <fullName evidence="1">Uncharacterized protein</fullName>
    </submittedName>
</protein>
<organism evidence="1 2">
    <name type="scientific">Phlebotomus papatasi</name>
    <name type="common">Sandfly</name>
    <dbReference type="NCBI Taxonomy" id="29031"/>
    <lineage>
        <taxon>Eukaryota</taxon>
        <taxon>Metazoa</taxon>
        <taxon>Ecdysozoa</taxon>
        <taxon>Arthropoda</taxon>
        <taxon>Hexapoda</taxon>
        <taxon>Insecta</taxon>
        <taxon>Pterygota</taxon>
        <taxon>Neoptera</taxon>
        <taxon>Endopterygota</taxon>
        <taxon>Diptera</taxon>
        <taxon>Nematocera</taxon>
        <taxon>Psychodoidea</taxon>
        <taxon>Psychodidae</taxon>
        <taxon>Phlebotomus</taxon>
        <taxon>Phlebotomus</taxon>
    </lineage>
</organism>
<proteinExistence type="predicted"/>
<reference evidence="1" key="1">
    <citation type="submission" date="2022-08" db="UniProtKB">
        <authorList>
            <consortium name="EnsemblMetazoa"/>
        </authorList>
    </citation>
    <scope>IDENTIFICATION</scope>
    <source>
        <strain evidence="1">Israel</strain>
    </source>
</reference>
<dbReference type="EnsemblMetazoa" id="PPAI010597-RA">
    <property type="protein sequence ID" value="PPAI010597-PA"/>
    <property type="gene ID" value="PPAI010597"/>
</dbReference>
<sequence length="193" mass="21858">MNTFHILLAVAFIQVASAGFPDYWSHDGLGTDITEINHEDLVKESVDLPHTPPCAHKQEPQKQEVVYEKPLVAEHTPYREQQKVYLHRQPPIVVRPPPSKILVNHPPVVVKQPPVILHHHSRSPVIVKPVIIREKEVATKPVLFKVAQPKGKVWVSKCQKPEVHVSHTCNEGCNHGFHNYPVHHGAPHTDLDF</sequence>
<keyword evidence="2" id="KW-1185">Reference proteome</keyword>
<evidence type="ECO:0000313" key="1">
    <source>
        <dbReference type="EnsemblMetazoa" id="PPAI010597-PA"/>
    </source>
</evidence>